<reference evidence="7 8" key="1">
    <citation type="submission" date="2016-10" db="EMBL/GenBank/DDBJ databases">
        <authorList>
            <person name="de Groot N.N."/>
        </authorList>
    </citation>
    <scope>NUCLEOTIDE SEQUENCE [LARGE SCALE GENOMIC DNA]</scope>
    <source>
        <strain evidence="7 8">CBS 141442</strain>
    </source>
</reference>
<dbReference type="PANTHER" id="PTHR16092:SF14">
    <property type="entry name" value="EXOCYST COMPLEX COMPONENT 1 ISOFORM X1"/>
    <property type="match status" value="1"/>
</dbReference>
<dbReference type="GO" id="GO:0006893">
    <property type="term" value="P:Golgi to plasma membrane transport"/>
    <property type="evidence" value="ECO:0007669"/>
    <property type="project" value="TreeGrafter"/>
</dbReference>
<keyword evidence="2" id="KW-0813">Transport</keyword>
<evidence type="ECO:0000313" key="7">
    <source>
        <dbReference type="EMBL" id="SGZ47786.1"/>
    </source>
</evidence>
<keyword evidence="4" id="KW-0175">Coiled coil</keyword>
<organism evidence="7 8">
    <name type="scientific">Sungouiella intermedia</name>
    <dbReference type="NCBI Taxonomy" id="45354"/>
    <lineage>
        <taxon>Eukaryota</taxon>
        <taxon>Fungi</taxon>
        <taxon>Dikarya</taxon>
        <taxon>Ascomycota</taxon>
        <taxon>Saccharomycotina</taxon>
        <taxon>Pichiomycetes</taxon>
        <taxon>Metschnikowiaceae</taxon>
        <taxon>Sungouiella</taxon>
    </lineage>
</organism>
<dbReference type="GO" id="GO:0000145">
    <property type="term" value="C:exocyst"/>
    <property type="evidence" value="ECO:0007669"/>
    <property type="project" value="InterPro"/>
</dbReference>
<evidence type="ECO:0000256" key="2">
    <source>
        <dbReference type="ARBA" id="ARBA00022448"/>
    </source>
</evidence>
<accession>A0A1L0B8X3</accession>
<dbReference type="Pfam" id="PF15277">
    <property type="entry name" value="Sec3-PIP2_bind"/>
    <property type="match status" value="1"/>
</dbReference>
<dbReference type="GO" id="GO:0006887">
    <property type="term" value="P:exocytosis"/>
    <property type="evidence" value="ECO:0007669"/>
    <property type="project" value="UniProtKB-KW"/>
</dbReference>
<keyword evidence="8" id="KW-1185">Reference proteome</keyword>
<evidence type="ECO:0000256" key="3">
    <source>
        <dbReference type="ARBA" id="ARBA00022483"/>
    </source>
</evidence>
<dbReference type="OrthoDB" id="27109at2759"/>
<feature type="domain" description="Exocyst complex component Sec3 PIP2-binding N-terminal" evidence="6">
    <location>
        <begin position="109"/>
        <end position="195"/>
    </location>
</feature>
<feature type="compositionally biased region" description="Pro residues" evidence="5">
    <location>
        <begin position="235"/>
        <end position="246"/>
    </location>
</feature>
<protein>
    <submittedName>
        <fullName evidence="7">CIC11C00000005626</fullName>
    </submittedName>
</protein>
<dbReference type="Gene3D" id="2.30.29.90">
    <property type="match status" value="1"/>
</dbReference>
<evidence type="ECO:0000256" key="5">
    <source>
        <dbReference type="SAM" id="MobiDB-lite"/>
    </source>
</evidence>
<dbReference type="InterPro" id="IPR028258">
    <property type="entry name" value="Sec3-PIP2_bind"/>
</dbReference>
<dbReference type="Pfam" id="PF09763">
    <property type="entry name" value="Sec3_CC"/>
    <property type="match status" value="1"/>
</dbReference>
<dbReference type="EMBL" id="LT635756">
    <property type="protein sequence ID" value="SGZ47786.1"/>
    <property type="molecule type" value="Genomic_DNA"/>
</dbReference>
<comment type="similarity">
    <text evidence="1">Belongs to the SEC3 family.</text>
</comment>
<feature type="region of interest" description="Disordered" evidence="5">
    <location>
        <begin position="226"/>
        <end position="246"/>
    </location>
</feature>
<dbReference type="PANTHER" id="PTHR16092">
    <property type="entry name" value="SEC3/SYNTAXIN-RELATED"/>
    <property type="match status" value="1"/>
</dbReference>
<dbReference type="InterPro" id="IPR019160">
    <property type="entry name" value="Sec3_CC"/>
</dbReference>
<gene>
    <name evidence="7" type="ORF">SAMEA4029010_CIC11G00000005626</name>
</gene>
<dbReference type="SMART" id="SM01313">
    <property type="entry name" value="Sec3-PIP2_bind"/>
    <property type="match status" value="1"/>
</dbReference>
<evidence type="ECO:0000256" key="4">
    <source>
        <dbReference type="ARBA" id="ARBA00023054"/>
    </source>
</evidence>
<keyword evidence="3" id="KW-0268">Exocytosis</keyword>
<evidence type="ECO:0000259" key="6">
    <source>
        <dbReference type="SMART" id="SM01313"/>
    </source>
</evidence>
<dbReference type="GO" id="GO:0005886">
    <property type="term" value="C:plasma membrane"/>
    <property type="evidence" value="ECO:0007669"/>
    <property type="project" value="TreeGrafter"/>
</dbReference>
<feature type="region of interest" description="Disordered" evidence="5">
    <location>
        <begin position="274"/>
        <end position="296"/>
    </location>
</feature>
<dbReference type="Proteomes" id="UP000182334">
    <property type="component" value="Chromosome I"/>
</dbReference>
<dbReference type="STRING" id="45354.A0A1L0B8X3"/>
<name>A0A1L0B8X3_9ASCO</name>
<dbReference type="InterPro" id="IPR048628">
    <property type="entry name" value="Sec3_C"/>
</dbReference>
<feature type="compositionally biased region" description="Pro residues" evidence="5">
    <location>
        <begin position="21"/>
        <end position="38"/>
    </location>
</feature>
<sequence>MSAKRFQNPLHMPGRLQQQKPPNPQQRPMAQPPQPMPGQQPRKQNPGTQPVDPRRIVVDQIIRDCYSKTTIRDGQTVAEIKYNTHLGIREYSQYPQQPPPTDIPPSQIGSVKNRILTVCTKHSGRVFLQKGKYNDTKHVFQIGRTWDLDELLAITRVGADAVIMLLNKDYYWKSGEGTDRFLKFIHHLAVIFAKFTGKYPQINGFNPEELMLPPLKEIAPNAPLASNAKREAPPKKPSGPPAPPPELALYYGNMDFTANGKLPLKPMMVMDVDRPGPPLNTQKEPLAAAPASHKPHPYSQISLASLENYYDSQNDSQQSFVFSPDVSEQAQKLMPTISEYAQATGRTLPLRKYKPEVREEEPEPVVPGSFDNDLVARMDANQTNESLNFHVEVPIAAPVANPVSDTVSDSDSVPVPVAVAPVAAPPTISHEADFGIEEGILSEDESHQNIVPQSTSLLPETSHYDVSESHQNIVPQSKSILPETSHYDVSSEIIEESTQIDPNNAIDNSIRDIENFMDTQFGPSTRLSQASLKPDAFEDSRSNLSYDDRLNRNSLQLNARAETPATEPEIRTMPKFEKDAEVEEMFDEIEWSTTDSSDAFVKKLSRELNEIKRRNIHELRFLDFGKDTLANEVAVASNEVDNLVEVFKKMEVSLNLIGPKIDDIESNSKGLQVRAVNRKILFNDLSEILNKVRVSPKALDNIAHYNSFLDVETVESLEQDLVILFDALGTIGSTTDEDLSNMKALRQFQDTYAATSSAFIRHFVEFMLEEFRITCQELDKEVDTLYPRNLLAHMSNFLAYSGLSNFVKWVSERDLRVLSDNLNSYLSQFLESLLKSRLGAIAGSAENGKSSRLSQNFDLLRKSKSRFGSTRLINKFASSSEERRVQRLSISGPIVARNSDEISDPKIILRMVHETNELITVVQYFSGSFFHSTSIIEYSDFVKAYPFYERMQELKDPNLDVINYKSNSNDLLKSMTAIFGNYVNRFIKELTPSELITPQLLQELYRLIDDATRRNQDFMTFSFMFKVVDRYKGIWNKFIASQVDLLNKSDIRPKSGVLPVVRNLNQILLTTETSLLESIRRDQEGAQSDVDQLIKDSYSSLTKAAVDLFSRDDPLLKSNSHDEKERAHRNVAILQNVFAICQELKELNSATTAPVQKEMTDVFKKVENEYFEYLFHRYVGKMFDFVKGYSGAESSKRKKDDKILVHSLATTHTSKEIQPKIVELNHKLEKHFIVTNSMEEIDLVKRLWADLGAEFVSIFQRFDGIVKANDRDAHMYATPSEIRRMFEITRSTR</sequence>
<evidence type="ECO:0000313" key="8">
    <source>
        <dbReference type="Proteomes" id="UP000182334"/>
    </source>
</evidence>
<dbReference type="Pfam" id="PF20654">
    <property type="entry name" value="Sec3_C-term"/>
    <property type="match status" value="1"/>
</dbReference>
<dbReference type="GO" id="GO:0005546">
    <property type="term" value="F:phosphatidylinositol-4,5-bisphosphate binding"/>
    <property type="evidence" value="ECO:0007669"/>
    <property type="project" value="TreeGrafter"/>
</dbReference>
<feature type="region of interest" description="Disordered" evidence="5">
    <location>
        <begin position="1"/>
        <end position="56"/>
    </location>
</feature>
<evidence type="ECO:0000256" key="1">
    <source>
        <dbReference type="ARBA" id="ARBA00006518"/>
    </source>
</evidence>
<proteinExistence type="inferred from homology"/>